<evidence type="ECO:0000256" key="1">
    <source>
        <dbReference type="SAM" id="MobiDB-lite"/>
    </source>
</evidence>
<feature type="region of interest" description="Disordered" evidence="1">
    <location>
        <begin position="360"/>
        <end position="400"/>
    </location>
</feature>
<feature type="compositionally biased region" description="Low complexity" evidence="1">
    <location>
        <begin position="8"/>
        <end position="23"/>
    </location>
</feature>
<reference evidence="2" key="1">
    <citation type="submission" date="2023-04" db="EMBL/GenBank/DDBJ databases">
        <title>Candida boidinii NBRC 10035.</title>
        <authorList>
            <person name="Ichikawa N."/>
            <person name="Sato H."/>
            <person name="Tonouchi N."/>
        </authorList>
    </citation>
    <scope>NUCLEOTIDE SEQUENCE</scope>
    <source>
        <strain evidence="2">NBRC 10035</strain>
    </source>
</reference>
<gene>
    <name evidence="2" type="ORF">Cboi02_000392000</name>
</gene>
<feature type="region of interest" description="Disordered" evidence="1">
    <location>
        <begin position="438"/>
        <end position="495"/>
    </location>
</feature>
<evidence type="ECO:0000313" key="2">
    <source>
        <dbReference type="EMBL" id="GME73141.1"/>
    </source>
</evidence>
<protein>
    <submittedName>
        <fullName evidence="2">Unnamed protein product</fullName>
    </submittedName>
</protein>
<feature type="region of interest" description="Disordered" evidence="1">
    <location>
        <begin position="1"/>
        <end position="31"/>
    </location>
</feature>
<comment type="caution">
    <text evidence="2">The sequence shown here is derived from an EMBL/GenBank/DDBJ whole genome shotgun (WGS) entry which is preliminary data.</text>
</comment>
<dbReference type="EMBL" id="BSXN01001458">
    <property type="protein sequence ID" value="GME73141.1"/>
    <property type="molecule type" value="Genomic_DNA"/>
</dbReference>
<keyword evidence="3" id="KW-1185">Reference proteome</keyword>
<dbReference type="Proteomes" id="UP001165120">
    <property type="component" value="Unassembled WGS sequence"/>
</dbReference>
<sequence length="664" mass="72676">MMSHRKSSFGAHANNSNSGNNSNDPGAISNKLSGFHPDATFGNVKIRHRLQVCFRISKPDEKDIREGVPKIHHYEVIVDTPIVFVSPFCVRDNLDLPSYEYAVRSNTAFDFDNGSNNNRDSSDAFSFDRLQESNDEIEDQLPTFDEAVLLPSSPMQSSMMPNMSNMYSGGFNSTTVLSASPFSINSSIAFGSPSSFSMSVRDDTLGTFNNIDSLVAGDMSQLSLNNPNTGGGAVTSGRSGSNNNYRATNEIPSNKHNNSIDATLSLNVPTRNSVTGEEFGVPSNPSTPIESQQSHSLKPIDFAKRNSEYYQDKSLSNSLTTSGGDDTFIKNDGNVDTYDNNGHASIGKLSNMFKQQEILDNNNSNTNTNNSSKDGEINYPQSYFPDSNEDGLNPIGPAITHIPTQSSIKFNALHPTESNGYTHEPPTYDMVIKEDQLKKNGDDDDDDDDDVHNRHGNSNDVGSDLSSVESVNRVSDESDGDASVEQNKYYRQDVHGAGGYEERLALLSDDDDEDADNSIIANKIGNASFMNENEVNKHYTNLDEKLTSTNGLIYETPNGSTNQLNDGVNLSVRRGSNNFIGTINAANRIKDNLMNSNFTNINTKDTVNTPTTDNNSEISFNSFNNHNTSHDINNENENDDLNTLSGVSISNLDAVELTEANRFI</sequence>
<dbReference type="AlphaFoldDB" id="A0A9W6WIB4"/>
<evidence type="ECO:0000313" key="3">
    <source>
        <dbReference type="Proteomes" id="UP001165120"/>
    </source>
</evidence>
<accession>A0A9W6WIB4</accession>
<feature type="compositionally biased region" description="Low complexity" evidence="1">
    <location>
        <begin position="361"/>
        <end position="372"/>
    </location>
</feature>
<organism evidence="2 3">
    <name type="scientific">Candida boidinii</name>
    <name type="common">Yeast</name>
    <dbReference type="NCBI Taxonomy" id="5477"/>
    <lineage>
        <taxon>Eukaryota</taxon>
        <taxon>Fungi</taxon>
        <taxon>Dikarya</taxon>
        <taxon>Ascomycota</taxon>
        <taxon>Saccharomycotina</taxon>
        <taxon>Pichiomycetes</taxon>
        <taxon>Pichiales</taxon>
        <taxon>Pichiaceae</taxon>
        <taxon>Ogataea</taxon>
        <taxon>Ogataea/Candida clade</taxon>
    </lineage>
</organism>
<name>A0A9W6WIB4_CANBO</name>
<feature type="compositionally biased region" description="Polar residues" evidence="1">
    <location>
        <begin position="456"/>
        <end position="473"/>
    </location>
</feature>
<feature type="compositionally biased region" description="Polar residues" evidence="1">
    <location>
        <begin position="283"/>
        <end position="296"/>
    </location>
</feature>
<feature type="region of interest" description="Disordered" evidence="1">
    <location>
        <begin position="228"/>
        <end position="260"/>
    </location>
</feature>
<feature type="compositionally biased region" description="Polar residues" evidence="1">
    <location>
        <begin position="236"/>
        <end position="260"/>
    </location>
</feature>
<feature type="region of interest" description="Disordered" evidence="1">
    <location>
        <begin position="273"/>
        <end position="296"/>
    </location>
</feature>
<proteinExistence type="predicted"/>